<dbReference type="InterPro" id="IPR001610">
    <property type="entry name" value="PAC"/>
</dbReference>
<dbReference type="Gene3D" id="3.30.450.20">
    <property type="entry name" value="PAS domain"/>
    <property type="match status" value="2"/>
</dbReference>
<proteinExistence type="predicted"/>
<evidence type="ECO:0000256" key="5">
    <source>
        <dbReference type="ARBA" id="ARBA00023136"/>
    </source>
</evidence>
<dbReference type="Pfam" id="PF00990">
    <property type="entry name" value="GGDEF"/>
    <property type="match status" value="1"/>
</dbReference>
<dbReference type="SMART" id="SM00086">
    <property type="entry name" value="PAC"/>
    <property type="match status" value="2"/>
</dbReference>
<dbReference type="InterPro" id="IPR001633">
    <property type="entry name" value="EAL_dom"/>
</dbReference>
<dbReference type="InterPro" id="IPR029787">
    <property type="entry name" value="Nucleotide_cyclase"/>
</dbReference>
<dbReference type="SUPFAM" id="SSF55073">
    <property type="entry name" value="Nucleotide cyclase"/>
    <property type="match status" value="1"/>
</dbReference>
<dbReference type="Pfam" id="PF05231">
    <property type="entry name" value="MASE1"/>
    <property type="match status" value="1"/>
</dbReference>
<dbReference type="InterPro" id="IPR000014">
    <property type="entry name" value="PAS"/>
</dbReference>
<dbReference type="InterPro" id="IPR013655">
    <property type="entry name" value="PAS_fold_3"/>
</dbReference>
<sequence length="972" mass="108909">MLHYTGKDWQRLLTTASLYFVGAKIGLLFALVGDAVTLFWMPSGIALAALLLYGNRMWPGVFFGALLGNLASGWLVSTEISLGATLAAVLAASLLRRLRFNVELQQNRDIFLLLIAATFSALISGLNGVSWLAVSGFLPWSDFLSTVTYWWMGDTLGIILFTSQLLAWVKHKPMHSTLLLLREATLHILLLSLFSALVFSDLSRLLLETAVGPFILLPLIVWAALRFNMRYTMMSSSMVFLFSILGMVFEQGVFSPVSLETIRELWIYNLVMGVSALFLAVFNYQRTLASESLLKSEASLKRAQSVAGMGSWMLDIGSEKLEWSDETYRIFGLPLHTPLTLQMFFDSIHPDDLVRVREAWQAVLKGEPYDIEHRIVVRGKTCWVRETAEIDFSPTGTPLRAVGVVQDMSAQKTSEEQLLLASKVFECSSEAILITDVNTNIVAVNQAFCRITGYLPEEVLGRNPNLLSSGRQDESFYHAMWDAIHVHGHWQGEIWDKSKDGEIYPKWMSINAVRGKDGEITHYVSIASDISDRKKAEQEIQQLAFFDVLTGLPNRTLLRDRLEQMFAAAHRDGGHFALLFMDLDRFKYVNDSMGHTIGDKLLQSVAQRILDCVREGDTVARLGGDEFVVLLREADSSGATKVAEKLIKTIGDPYHIDGVQISTHASIGISLYPDDARDRDTLVKNADVAMYRAKEDGRNNFQFFEPEMNFRANRIFGMERDLHNALANGEFELHYQPQADLTSGRACGAEALIRWNHPERGRVSPAEFIPVAEETGQIVAMGEWVLRTACAQLAYWRKNGMAVFPVAVNLSIRQLLQPSLVDLVREVLAENNLAPVDLELEITEGIMMGDAKAALEFLSTMHEMGVQLSIDDFGTGYSSLNYLKNLPVDKLKVDQSFVRDIEIDSSDAAIVRSIISLGHRLDLRVIAEGVETLAELDFLRMRGCDEIQGYYFSRPLPADEFERFIHSNPRLA</sequence>
<feature type="transmembrane region" description="Helical" evidence="7">
    <location>
        <begin position="12"/>
        <end position="31"/>
    </location>
</feature>
<keyword evidence="5 7" id="KW-0472">Membrane</keyword>
<evidence type="ECO:0000256" key="3">
    <source>
        <dbReference type="ARBA" id="ARBA00022692"/>
    </source>
</evidence>
<dbReference type="EMBL" id="AP018738">
    <property type="protein sequence ID" value="BBE50113.1"/>
    <property type="molecule type" value="Genomic_DNA"/>
</dbReference>
<evidence type="ECO:0000256" key="6">
    <source>
        <dbReference type="ARBA" id="ARBA00051114"/>
    </source>
</evidence>
<dbReference type="AlphaFoldDB" id="A0A2Z6G9K1"/>
<dbReference type="PANTHER" id="PTHR44757:SF2">
    <property type="entry name" value="BIOFILM ARCHITECTURE MAINTENANCE PROTEIN MBAA"/>
    <property type="match status" value="1"/>
</dbReference>
<dbReference type="InterPro" id="IPR043128">
    <property type="entry name" value="Rev_trsase/Diguanyl_cyclase"/>
</dbReference>
<comment type="subcellular location">
    <subcellularLocation>
        <location evidence="1">Cell membrane</location>
        <topology evidence="1">Multi-pass membrane protein</topology>
    </subcellularLocation>
</comment>
<dbReference type="PROSITE" id="PS50112">
    <property type="entry name" value="PAS"/>
    <property type="match status" value="2"/>
</dbReference>
<protein>
    <submittedName>
        <fullName evidence="12">Putative signaling protein</fullName>
    </submittedName>
</protein>
<dbReference type="SMART" id="SM00091">
    <property type="entry name" value="PAS"/>
    <property type="match status" value="2"/>
</dbReference>
<feature type="domain" description="GGDEF" evidence="11">
    <location>
        <begin position="574"/>
        <end position="706"/>
    </location>
</feature>
<feature type="transmembrane region" description="Helical" evidence="7">
    <location>
        <begin position="180"/>
        <end position="199"/>
    </location>
</feature>
<dbReference type="FunFam" id="3.20.20.450:FF:000001">
    <property type="entry name" value="Cyclic di-GMP phosphodiesterase yahA"/>
    <property type="match status" value="1"/>
</dbReference>
<feature type="domain" description="PAC" evidence="9">
    <location>
        <begin position="490"/>
        <end position="542"/>
    </location>
</feature>
<dbReference type="InterPro" id="IPR035919">
    <property type="entry name" value="EAL_sf"/>
</dbReference>
<feature type="transmembrane region" description="Helical" evidence="7">
    <location>
        <begin position="82"/>
        <end position="98"/>
    </location>
</feature>
<dbReference type="GO" id="GO:0071111">
    <property type="term" value="F:cyclic-guanylate-specific phosphodiesterase activity"/>
    <property type="evidence" value="ECO:0007669"/>
    <property type="project" value="UniProtKB-EC"/>
</dbReference>
<dbReference type="InterPro" id="IPR000160">
    <property type="entry name" value="GGDEF_dom"/>
</dbReference>
<dbReference type="SUPFAM" id="SSF141868">
    <property type="entry name" value="EAL domain-like"/>
    <property type="match status" value="1"/>
</dbReference>
<dbReference type="CDD" id="cd01949">
    <property type="entry name" value="GGDEF"/>
    <property type="match status" value="1"/>
</dbReference>
<dbReference type="FunFam" id="3.30.70.270:FF:000001">
    <property type="entry name" value="Diguanylate cyclase domain protein"/>
    <property type="match status" value="1"/>
</dbReference>
<feature type="domain" description="PAS" evidence="8">
    <location>
        <begin position="423"/>
        <end position="463"/>
    </location>
</feature>
<evidence type="ECO:0000256" key="2">
    <source>
        <dbReference type="ARBA" id="ARBA00022475"/>
    </source>
</evidence>
<evidence type="ECO:0000256" key="1">
    <source>
        <dbReference type="ARBA" id="ARBA00004651"/>
    </source>
</evidence>
<evidence type="ECO:0000313" key="12">
    <source>
        <dbReference type="EMBL" id="BBE50113.1"/>
    </source>
</evidence>
<reference evidence="12 13" key="1">
    <citation type="submission" date="2018-06" db="EMBL/GenBank/DDBJ databases">
        <title>OYT1 Genome Sequencing.</title>
        <authorList>
            <person name="Kato S."/>
            <person name="Itoh T."/>
            <person name="Ohkuma M."/>
        </authorList>
    </citation>
    <scope>NUCLEOTIDE SEQUENCE [LARGE SCALE GENOMIC DNA]</scope>
    <source>
        <strain evidence="12 13">OYT1</strain>
    </source>
</reference>
<evidence type="ECO:0000313" key="13">
    <source>
        <dbReference type="Proteomes" id="UP000033070"/>
    </source>
</evidence>
<evidence type="ECO:0000259" key="11">
    <source>
        <dbReference type="PROSITE" id="PS50887"/>
    </source>
</evidence>
<dbReference type="InterPro" id="IPR007895">
    <property type="entry name" value="MASE1"/>
</dbReference>
<evidence type="ECO:0000256" key="7">
    <source>
        <dbReference type="SAM" id="Phobius"/>
    </source>
</evidence>
<dbReference type="Gene3D" id="3.20.20.450">
    <property type="entry name" value="EAL domain"/>
    <property type="match status" value="1"/>
</dbReference>
<feature type="transmembrane region" description="Helical" evidence="7">
    <location>
        <begin position="110"/>
        <end position="129"/>
    </location>
</feature>
<dbReference type="KEGG" id="fam:OYT1_ch0546"/>
<keyword evidence="2" id="KW-1003">Cell membrane</keyword>
<dbReference type="Gene3D" id="2.10.70.100">
    <property type="match status" value="1"/>
</dbReference>
<dbReference type="NCBIfam" id="TIGR00254">
    <property type="entry name" value="GGDEF"/>
    <property type="match status" value="1"/>
</dbReference>
<dbReference type="PROSITE" id="PS50113">
    <property type="entry name" value="PAC"/>
    <property type="match status" value="1"/>
</dbReference>
<accession>A0A2Z6G9K1</accession>
<dbReference type="GO" id="GO:0005886">
    <property type="term" value="C:plasma membrane"/>
    <property type="evidence" value="ECO:0007669"/>
    <property type="project" value="UniProtKB-SubCell"/>
</dbReference>
<keyword evidence="3 7" id="KW-0812">Transmembrane</keyword>
<feature type="domain" description="PAS" evidence="8">
    <location>
        <begin position="296"/>
        <end position="367"/>
    </location>
</feature>
<dbReference type="SMART" id="SM00052">
    <property type="entry name" value="EAL"/>
    <property type="match status" value="1"/>
</dbReference>
<gene>
    <name evidence="12" type="ORF">OYT1_ch0546</name>
</gene>
<feature type="transmembrane region" description="Helical" evidence="7">
    <location>
        <begin position="265"/>
        <end position="284"/>
    </location>
</feature>
<evidence type="ECO:0000259" key="9">
    <source>
        <dbReference type="PROSITE" id="PS50113"/>
    </source>
</evidence>
<dbReference type="PANTHER" id="PTHR44757">
    <property type="entry name" value="DIGUANYLATE CYCLASE DGCP"/>
    <property type="match status" value="1"/>
</dbReference>
<dbReference type="Pfam" id="PF13426">
    <property type="entry name" value="PAS_9"/>
    <property type="match status" value="1"/>
</dbReference>
<name>A0A2Z6G9K1_9PROT</name>
<dbReference type="CDD" id="cd00130">
    <property type="entry name" value="PAS"/>
    <property type="match status" value="2"/>
</dbReference>
<dbReference type="PROSITE" id="PS50887">
    <property type="entry name" value="GGDEF"/>
    <property type="match status" value="1"/>
</dbReference>
<dbReference type="Pfam" id="PF00563">
    <property type="entry name" value="EAL"/>
    <property type="match status" value="1"/>
</dbReference>
<dbReference type="PROSITE" id="PS50883">
    <property type="entry name" value="EAL"/>
    <property type="match status" value="1"/>
</dbReference>
<dbReference type="GO" id="GO:0071732">
    <property type="term" value="P:cellular response to nitric oxide"/>
    <property type="evidence" value="ECO:0007669"/>
    <property type="project" value="UniProtKB-ARBA"/>
</dbReference>
<evidence type="ECO:0000256" key="4">
    <source>
        <dbReference type="ARBA" id="ARBA00022989"/>
    </source>
</evidence>
<dbReference type="InterPro" id="IPR035965">
    <property type="entry name" value="PAS-like_dom_sf"/>
</dbReference>
<dbReference type="NCBIfam" id="TIGR00229">
    <property type="entry name" value="sensory_box"/>
    <property type="match status" value="2"/>
</dbReference>
<keyword evidence="4 7" id="KW-1133">Transmembrane helix</keyword>
<dbReference type="Pfam" id="PF08447">
    <property type="entry name" value="PAS_3"/>
    <property type="match status" value="1"/>
</dbReference>
<dbReference type="SUPFAM" id="SSF55785">
    <property type="entry name" value="PYP-like sensor domain (PAS domain)"/>
    <property type="match status" value="2"/>
</dbReference>
<feature type="transmembrane region" description="Helical" evidence="7">
    <location>
        <begin position="205"/>
        <end position="225"/>
    </location>
</feature>
<dbReference type="RefSeq" id="WP_062625467.1">
    <property type="nucleotide sequence ID" value="NZ_AP018738.1"/>
</dbReference>
<dbReference type="STRING" id="1188319.OYT1_00206"/>
<dbReference type="CDD" id="cd01948">
    <property type="entry name" value="EAL"/>
    <property type="match status" value="1"/>
</dbReference>
<feature type="transmembrane region" description="Helical" evidence="7">
    <location>
        <begin position="149"/>
        <end position="168"/>
    </location>
</feature>
<comment type="catalytic activity">
    <reaction evidence="6">
        <text>3',3'-c-di-GMP + H2O = 5'-phosphoguanylyl(3'-&gt;5')guanosine + H(+)</text>
        <dbReference type="Rhea" id="RHEA:24902"/>
        <dbReference type="ChEBI" id="CHEBI:15377"/>
        <dbReference type="ChEBI" id="CHEBI:15378"/>
        <dbReference type="ChEBI" id="CHEBI:58754"/>
        <dbReference type="ChEBI" id="CHEBI:58805"/>
        <dbReference type="EC" id="3.1.4.52"/>
    </reaction>
    <physiologicalReaction direction="left-to-right" evidence="6">
        <dbReference type="Rhea" id="RHEA:24903"/>
    </physiologicalReaction>
</comment>
<evidence type="ECO:0000259" key="10">
    <source>
        <dbReference type="PROSITE" id="PS50883"/>
    </source>
</evidence>
<dbReference type="SMART" id="SM00267">
    <property type="entry name" value="GGDEF"/>
    <property type="match status" value="1"/>
</dbReference>
<dbReference type="Proteomes" id="UP000033070">
    <property type="component" value="Chromosome"/>
</dbReference>
<evidence type="ECO:0000259" key="8">
    <source>
        <dbReference type="PROSITE" id="PS50112"/>
    </source>
</evidence>
<dbReference type="Gene3D" id="3.30.70.270">
    <property type="match status" value="1"/>
</dbReference>
<feature type="transmembrane region" description="Helical" evidence="7">
    <location>
        <begin position="37"/>
        <end position="53"/>
    </location>
</feature>
<organism evidence="12 13">
    <name type="scientific">Ferriphaselus amnicola</name>
    <dbReference type="NCBI Taxonomy" id="1188319"/>
    <lineage>
        <taxon>Bacteria</taxon>
        <taxon>Pseudomonadati</taxon>
        <taxon>Pseudomonadota</taxon>
        <taxon>Betaproteobacteria</taxon>
        <taxon>Nitrosomonadales</taxon>
        <taxon>Gallionellaceae</taxon>
        <taxon>Ferriphaselus</taxon>
    </lineage>
</organism>
<dbReference type="InterPro" id="IPR000700">
    <property type="entry name" value="PAS-assoc_C"/>
</dbReference>
<keyword evidence="13" id="KW-1185">Reference proteome</keyword>
<feature type="domain" description="EAL" evidence="10">
    <location>
        <begin position="715"/>
        <end position="969"/>
    </location>
</feature>
<dbReference type="InterPro" id="IPR052155">
    <property type="entry name" value="Biofilm_reg_signaling"/>
</dbReference>